<dbReference type="AlphaFoldDB" id="A0A1R3GAQ2"/>
<proteinExistence type="predicted"/>
<sequence length="84" mass="9772">MLTAEDKVWMISWLVRTFPYFPELSAIYATDQATGKDAQTAADILEEMAIDNEREDPDDNIEMKWRVIMLCKMREVGKELSRSI</sequence>
<keyword evidence="2" id="KW-1185">Reference proteome</keyword>
<accession>A0A1R3GAQ2</accession>
<gene>
    <name evidence="1" type="ORF">COLO4_36149</name>
</gene>
<dbReference type="Proteomes" id="UP000187203">
    <property type="component" value="Unassembled WGS sequence"/>
</dbReference>
<dbReference type="OrthoDB" id="996404at2759"/>
<reference evidence="2" key="1">
    <citation type="submission" date="2013-09" db="EMBL/GenBank/DDBJ databases">
        <title>Corchorus olitorius genome sequencing.</title>
        <authorList>
            <person name="Alam M."/>
            <person name="Haque M.S."/>
            <person name="Islam M.S."/>
            <person name="Emdad E.M."/>
            <person name="Islam M.M."/>
            <person name="Ahmed B."/>
            <person name="Halim A."/>
            <person name="Hossen Q.M.M."/>
            <person name="Hossain M.Z."/>
            <person name="Ahmed R."/>
            <person name="Khan M.M."/>
            <person name="Islam R."/>
            <person name="Rashid M.M."/>
            <person name="Khan S.A."/>
            <person name="Rahman M.S."/>
            <person name="Alam M."/>
            <person name="Yahiya A.S."/>
            <person name="Khan M.S."/>
            <person name="Azam M.S."/>
            <person name="Haque T."/>
            <person name="Lashkar M.Z.H."/>
            <person name="Akhand A.I."/>
            <person name="Morshed G."/>
            <person name="Roy S."/>
            <person name="Uddin K.S."/>
            <person name="Rabeya T."/>
            <person name="Hossain A.S."/>
            <person name="Chowdhury A."/>
            <person name="Snigdha A.R."/>
            <person name="Mortoza M.S."/>
            <person name="Matin S.A."/>
            <person name="Hoque S.M.E."/>
            <person name="Islam M.K."/>
            <person name="Roy D.K."/>
            <person name="Haider R."/>
            <person name="Moosa M.M."/>
            <person name="Elias S.M."/>
            <person name="Hasan A.M."/>
            <person name="Jahan S."/>
            <person name="Shafiuddin M."/>
            <person name="Mahmood N."/>
            <person name="Shommy N.S."/>
        </authorList>
    </citation>
    <scope>NUCLEOTIDE SEQUENCE [LARGE SCALE GENOMIC DNA]</scope>
    <source>
        <strain evidence="2">cv. O-4</strain>
    </source>
</reference>
<organism evidence="1 2">
    <name type="scientific">Corchorus olitorius</name>
    <dbReference type="NCBI Taxonomy" id="93759"/>
    <lineage>
        <taxon>Eukaryota</taxon>
        <taxon>Viridiplantae</taxon>
        <taxon>Streptophyta</taxon>
        <taxon>Embryophyta</taxon>
        <taxon>Tracheophyta</taxon>
        <taxon>Spermatophyta</taxon>
        <taxon>Magnoliopsida</taxon>
        <taxon>eudicotyledons</taxon>
        <taxon>Gunneridae</taxon>
        <taxon>Pentapetalae</taxon>
        <taxon>rosids</taxon>
        <taxon>malvids</taxon>
        <taxon>Malvales</taxon>
        <taxon>Malvaceae</taxon>
        <taxon>Grewioideae</taxon>
        <taxon>Apeibeae</taxon>
        <taxon>Corchorus</taxon>
    </lineage>
</organism>
<protein>
    <submittedName>
        <fullName evidence="1">Uncharacterized protein</fullName>
    </submittedName>
</protein>
<name>A0A1R3GAQ2_9ROSI</name>
<dbReference type="PANTHER" id="PTHR48464">
    <property type="match status" value="1"/>
</dbReference>
<comment type="caution">
    <text evidence="1">The sequence shown here is derived from an EMBL/GenBank/DDBJ whole genome shotgun (WGS) entry which is preliminary data.</text>
</comment>
<evidence type="ECO:0000313" key="2">
    <source>
        <dbReference type="Proteomes" id="UP000187203"/>
    </source>
</evidence>
<evidence type="ECO:0000313" key="1">
    <source>
        <dbReference type="EMBL" id="OMO55178.1"/>
    </source>
</evidence>
<dbReference type="EMBL" id="AWUE01023028">
    <property type="protein sequence ID" value="OMO55178.1"/>
    <property type="molecule type" value="Genomic_DNA"/>
</dbReference>
<dbReference type="PANTHER" id="PTHR48464:SF1">
    <property type="entry name" value="MYB_SANT-LIKE DOMAIN-CONTAINING PROTEIN"/>
    <property type="match status" value="1"/>
</dbReference>